<evidence type="ECO:0000256" key="1">
    <source>
        <dbReference type="ARBA" id="ARBA00004123"/>
    </source>
</evidence>
<proteinExistence type="predicted"/>
<reference evidence="8" key="1">
    <citation type="submission" date="2019-05" db="EMBL/GenBank/DDBJ databases">
        <title>The de novo reference genome and transcriptome assemblies of the wild tomato species Solanum chilense.</title>
        <authorList>
            <person name="Stam R."/>
            <person name="Nosenko T."/>
            <person name="Hoerger A.C."/>
            <person name="Stephan W."/>
            <person name="Seidel M.A."/>
            <person name="Kuhn J.M.M."/>
            <person name="Haberer G."/>
            <person name="Tellier A."/>
        </authorList>
    </citation>
    <scope>NUCLEOTIDE SEQUENCE</scope>
    <source>
        <tissue evidence="8">Mature leaves</tissue>
    </source>
</reference>
<evidence type="ECO:0000256" key="6">
    <source>
        <dbReference type="SAM" id="Coils"/>
    </source>
</evidence>
<comment type="caution">
    <text evidence="8">The sequence shown here is derived from an EMBL/GenBank/DDBJ whole genome shotgun (WGS) entry which is preliminary data.</text>
</comment>
<evidence type="ECO:0000256" key="2">
    <source>
        <dbReference type="ARBA" id="ARBA00023015"/>
    </source>
</evidence>
<name>A0A6N2BKJ4_SOLCI</name>
<gene>
    <name evidence="8" type="ORF">EJD97_011945</name>
</gene>
<dbReference type="GO" id="GO:0005634">
    <property type="term" value="C:nucleus"/>
    <property type="evidence" value="ECO:0007669"/>
    <property type="project" value="UniProtKB-SubCell"/>
</dbReference>
<keyword evidence="6" id="KW-0175">Coiled coil</keyword>
<dbReference type="EMBL" id="RXGB01003056">
    <property type="protein sequence ID" value="TMW93259.1"/>
    <property type="molecule type" value="Genomic_DNA"/>
</dbReference>
<dbReference type="Pfam" id="PF00319">
    <property type="entry name" value="SRF-TF"/>
    <property type="match status" value="1"/>
</dbReference>
<evidence type="ECO:0000256" key="5">
    <source>
        <dbReference type="ARBA" id="ARBA00023242"/>
    </source>
</evidence>
<dbReference type="SUPFAM" id="SSF55455">
    <property type="entry name" value="SRF-like"/>
    <property type="match status" value="1"/>
</dbReference>
<evidence type="ECO:0000256" key="3">
    <source>
        <dbReference type="ARBA" id="ARBA00023125"/>
    </source>
</evidence>
<dbReference type="AlphaFoldDB" id="A0A6N2BKJ4"/>
<keyword evidence="5" id="KW-0539">Nucleus</keyword>
<keyword evidence="3" id="KW-0238">DNA-binding</keyword>
<keyword evidence="4" id="KW-0804">Transcription</keyword>
<protein>
    <recommendedName>
        <fullName evidence="7">MADS-box domain-containing protein</fullName>
    </recommendedName>
</protein>
<evidence type="ECO:0000256" key="4">
    <source>
        <dbReference type="ARBA" id="ARBA00023163"/>
    </source>
</evidence>
<sequence>MSGKKVCLTTRDPGEEIKRKKILDKKLASLCKRAHDLSVLCDVKVGIVCSIPENPEVFSWPSPIEAQNIVTDHIAFPKHKITMHNDFLRLKIKEREEEIRKLEETVEKMEMENLFNEILKGNKRLDEVNVAEIKGLLKLIAVKRSQFEQRKIQVNQIAANNNGGEENVGHP</sequence>
<dbReference type="Gene3D" id="3.40.1810.10">
    <property type="entry name" value="Transcription factor, MADS-box"/>
    <property type="match status" value="1"/>
</dbReference>
<evidence type="ECO:0000313" key="8">
    <source>
        <dbReference type="EMBL" id="TMW93259.1"/>
    </source>
</evidence>
<organism evidence="8">
    <name type="scientific">Solanum chilense</name>
    <name type="common">Tomato</name>
    <name type="synonym">Lycopersicon chilense</name>
    <dbReference type="NCBI Taxonomy" id="4083"/>
    <lineage>
        <taxon>Eukaryota</taxon>
        <taxon>Viridiplantae</taxon>
        <taxon>Streptophyta</taxon>
        <taxon>Embryophyta</taxon>
        <taxon>Tracheophyta</taxon>
        <taxon>Spermatophyta</taxon>
        <taxon>Magnoliopsida</taxon>
        <taxon>eudicotyledons</taxon>
        <taxon>Gunneridae</taxon>
        <taxon>Pentapetalae</taxon>
        <taxon>asterids</taxon>
        <taxon>lamiids</taxon>
        <taxon>Solanales</taxon>
        <taxon>Solanaceae</taxon>
        <taxon>Solanoideae</taxon>
        <taxon>Solaneae</taxon>
        <taxon>Solanum</taxon>
        <taxon>Solanum subgen. Lycopersicon</taxon>
    </lineage>
</organism>
<feature type="domain" description="MADS-box" evidence="7">
    <location>
        <begin position="15"/>
        <end position="48"/>
    </location>
</feature>
<dbReference type="InterPro" id="IPR002100">
    <property type="entry name" value="TF_MADSbox"/>
</dbReference>
<dbReference type="InterPro" id="IPR036879">
    <property type="entry name" value="TF_MADSbox_sf"/>
</dbReference>
<accession>A0A6N2BKJ4</accession>
<keyword evidence="2" id="KW-0805">Transcription regulation</keyword>
<feature type="coiled-coil region" evidence="6">
    <location>
        <begin position="85"/>
        <end position="112"/>
    </location>
</feature>
<comment type="subcellular location">
    <subcellularLocation>
        <location evidence="1">Nucleus</location>
    </subcellularLocation>
</comment>
<dbReference type="PROSITE" id="PS50066">
    <property type="entry name" value="MADS_BOX_2"/>
    <property type="match status" value="1"/>
</dbReference>
<dbReference type="GO" id="GO:0046983">
    <property type="term" value="F:protein dimerization activity"/>
    <property type="evidence" value="ECO:0007669"/>
    <property type="project" value="InterPro"/>
</dbReference>
<evidence type="ECO:0000259" key="7">
    <source>
        <dbReference type="PROSITE" id="PS50066"/>
    </source>
</evidence>
<dbReference type="GO" id="GO:0003677">
    <property type="term" value="F:DNA binding"/>
    <property type="evidence" value="ECO:0007669"/>
    <property type="project" value="UniProtKB-KW"/>
</dbReference>